<protein>
    <submittedName>
        <fullName evidence="1">HutD family protein</fullName>
    </submittedName>
</protein>
<keyword evidence="3" id="KW-1185">Reference proteome</keyword>
<dbReference type="InterPro" id="IPR011051">
    <property type="entry name" value="RmlC_Cupin_sf"/>
</dbReference>
<dbReference type="InterPro" id="IPR014710">
    <property type="entry name" value="RmlC-like_jellyroll"/>
</dbReference>
<proteinExistence type="predicted"/>
<dbReference type="Proteomes" id="UP001622594">
    <property type="component" value="Chromosome"/>
</dbReference>
<reference evidence="1 3" key="1">
    <citation type="submission" date="2022-10" db="EMBL/GenBank/DDBJ databases">
        <title>The complete genomes of actinobacterial strains from the NBC collection.</title>
        <authorList>
            <person name="Joergensen T.S."/>
            <person name="Alvarez Arevalo M."/>
            <person name="Sterndorff E.B."/>
            <person name="Faurdal D."/>
            <person name="Vuksanovic O."/>
            <person name="Mourched A.-S."/>
            <person name="Charusanti P."/>
            <person name="Shaw S."/>
            <person name="Blin K."/>
            <person name="Weber T."/>
        </authorList>
    </citation>
    <scope>NUCLEOTIDE SEQUENCE [LARGE SCALE GENOMIC DNA]</scope>
    <source>
        <strain evidence="1 3">NBC_00123</strain>
    </source>
</reference>
<dbReference type="PANTHER" id="PTHR37943">
    <property type="entry name" value="PROTEIN VES"/>
    <property type="match status" value="1"/>
</dbReference>
<gene>
    <name evidence="1" type="ORF">OG814_00650</name>
    <name evidence="2" type="ORF">OG814_40680</name>
</gene>
<dbReference type="EMBL" id="CP108188">
    <property type="protein sequence ID" value="WTR67886.1"/>
    <property type="molecule type" value="Genomic_DNA"/>
</dbReference>
<evidence type="ECO:0000313" key="1">
    <source>
        <dbReference type="EMBL" id="WTR67886.1"/>
    </source>
</evidence>
<dbReference type="RefSeq" id="WP_371634590.1">
    <property type="nucleotide sequence ID" value="NZ_CP108062.1"/>
</dbReference>
<evidence type="ECO:0000313" key="2">
    <source>
        <dbReference type="EMBL" id="WTR75132.1"/>
    </source>
</evidence>
<organism evidence="1 3">
    <name type="scientific">Streptomyces zaomyceticus</name>
    <dbReference type="NCBI Taxonomy" id="68286"/>
    <lineage>
        <taxon>Bacteria</taxon>
        <taxon>Bacillati</taxon>
        <taxon>Actinomycetota</taxon>
        <taxon>Actinomycetes</taxon>
        <taxon>Kitasatosporales</taxon>
        <taxon>Streptomycetaceae</taxon>
        <taxon>Streptomyces</taxon>
    </lineage>
</organism>
<dbReference type="Pfam" id="PF05962">
    <property type="entry name" value="HutD"/>
    <property type="match status" value="1"/>
</dbReference>
<dbReference type="CDD" id="cd20293">
    <property type="entry name" value="cupin_HutD_N"/>
    <property type="match status" value="1"/>
</dbReference>
<sequence>MRHFDVETLTPGRWRNGGGATREIASRPAGGEEFGWRASVADIDREGPFSVFPGVDRTFTLLAGDGVRLTCPGEFERLPARVGEPFAFSGDLSISAELPGGACRALNIMVRQGSWTARVERVAGRVAPPAGHAGVFYVLRGRWQTGGGDGRALESGQGVWWDEDDDAPGEGVAPLSPDAVALWADVTALGRLTGRA</sequence>
<dbReference type="PANTHER" id="PTHR37943:SF1">
    <property type="entry name" value="PROTEIN VES"/>
    <property type="match status" value="1"/>
</dbReference>
<evidence type="ECO:0000313" key="3">
    <source>
        <dbReference type="Proteomes" id="UP001622594"/>
    </source>
</evidence>
<accession>A0ABZ1L2N6</accession>
<name>A0ABZ1L2N6_9ACTN</name>
<dbReference type="EMBL" id="CP108188">
    <property type="protein sequence ID" value="WTR75132.1"/>
    <property type="molecule type" value="Genomic_DNA"/>
</dbReference>
<dbReference type="Gene3D" id="2.60.120.10">
    <property type="entry name" value="Jelly Rolls"/>
    <property type="match status" value="1"/>
</dbReference>
<dbReference type="InterPro" id="IPR010282">
    <property type="entry name" value="Uncharacterised_HutD/Ves"/>
</dbReference>
<dbReference type="SUPFAM" id="SSF51182">
    <property type="entry name" value="RmlC-like cupins"/>
    <property type="match status" value="1"/>
</dbReference>